<dbReference type="InterPro" id="IPR005255">
    <property type="entry name" value="PdxA_fam"/>
</dbReference>
<proteinExistence type="predicted"/>
<evidence type="ECO:0000256" key="1">
    <source>
        <dbReference type="ARBA" id="ARBA00022723"/>
    </source>
</evidence>
<protein>
    <submittedName>
        <fullName evidence="4">4-hydroxythreonine-4-phosphate dehydrogenase PdxA</fullName>
    </submittedName>
</protein>
<reference evidence="4" key="1">
    <citation type="submission" date="2020-09" db="EMBL/GenBank/DDBJ databases">
        <title>Emerging polyconal dissemination of OXA-244-producing E. coli in France.</title>
        <authorList>
            <person name="Emeraud C."/>
            <person name="Girlich D."/>
            <person name="Bonnin R.A."/>
            <person name="Jousset A.B."/>
            <person name="Naas T."/>
            <person name="Dortet L."/>
        </authorList>
    </citation>
    <scope>NUCLEOTIDE SEQUENCE</scope>
    <source>
        <strain evidence="4">225E3</strain>
    </source>
</reference>
<accession>A0AAP1RCE9</accession>
<dbReference type="Pfam" id="PF04166">
    <property type="entry name" value="PdxA"/>
    <property type="match status" value="1"/>
</dbReference>
<organism evidence="4 5">
    <name type="scientific">Escherichia coli</name>
    <dbReference type="NCBI Taxonomy" id="562"/>
    <lineage>
        <taxon>Bacteria</taxon>
        <taxon>Pseudomonadati</taxon>
        <taxon>Pseudomonadota</taxon>
        <taxon>Gammaproteobacteria</taxon>
        <taxon>Enterobacterales</taxon>
        <taxon>Enterobacteriaceae</taxon>
        <taxon>Escherichia</taxon>
    </lineage>
</organism>
<keyword evidence="1" id="KW-0479">Metal-binding</keyword>
<dbReference type="GO" id="GO:0051287">
    <property type="term" value="F:NAD binding"/>
    <property type="evidence" value="ECO:0007669"/>
    <property type="project" value="InterPro"/>
</dbReference>
<keyword evidence="3" id="KW-0520">NAD</keyword>
<gene>
    <name evidence="4" type="ORF">IH772_31205</name>
</gene>
<sequence length="163" mass="17785">SDPTEADWTTGNVPLLDLKNFNPEKLTMGTIDTDSGYATGESLVTCMSLLKSGKIDGFVFAPLNKEAFKKGGWDIEDEHYLFAEQLGYLDKPRGLLNVLGDLWVFRVTGHIPFKDIASHITPENVSRSIQLCYDTLRMAAVENPRIAVAALNPHAGDGGTCGK</sequence>
<keyword evidence="2" id="KW-0560">Oxidoreductase</keyword>
<evidence type="ECO:0000256" key="3">
    <source>
        <dbReference type="ARBA" id="ARBA00023027"/>
    </source>
</evidence>
<feature type="non-terminal residue" evidence="4">
    <location>
        <position position="1"/>
    </location>
</feature>
<comment type="caution">
    <text evidence="4">The sequence shown here is derived from an EMBL/GenBank/DDBJ whole genome shotgun (WGS) entry which is preliminary data.</text>
</comment>
<dbReference type="GO" id="GO:0016491">
    <property type="term" value="F:oxidoreductase activity"/>
    <property type="evidence" value="ECO:0007669"/>
    <property type="project" value="UniProtKB-KW"/>
</dbReference>
<dbReference type="AlphaFoldDB" id="A0AAP1RCE9"/>
<dbReference type="Proteomes" id="UP000640866">
    <property type="component" value="Unassembled WGS sequence"/>
</dbReference>
<dbReference type="SUPFAM" id="SSF53659">
    <property type="entry name" value="Isocitrate/Isopropylmalate dehydrogenase-like"/>
    <property type="match status" value="1"/>
</dbReference>
<dbReference type="Gene3D" id="3.40.718.10">
    <property type="entry name" value="Isopropylmalate Dehydrogenase"/>
    <property type="match status" value="1"/>
</dbReference>
<feature type="non-terminal residue" evidence="4">
    <location>
        <position position="163"/>
    </location>
</feature>
<name>A0AAP1RCE9_ECOLX</name>
<evidence type="ECO:0000313" key="4">
    <source>
        <dbReference type="EMBL" id="MBE0981507.1"/>
    </source>
</evidence>
<evidence type="ECO:0000313" key="5">
    <source>
        <dbReference type="Proteomes" id="UP000640866"/>
    </source>
</evidence>
<dbReference type="RefSeq" id="WP_192525678.1">
    <property type="nucleotide sequence ID" value="NZ_JACZOI010000946.1"/>
</dbReference>
<dbReference type="PANTHER" id="PTHR30004:SF3">
    <property type="entry name" value="4-HYDROXYTHREONINE-4-PHOSPHATE DEHYDROGENASE 2-RELATED"/>
    <property type="match status" value="1"/>
</dbReference>
<evidence type="ECO:0000256" key="2">
    <source>
        <dbReference type="ARBA" id="ARBA00023002"/>
    </source>
</evidence>
<dbReference type="EMBL" id="JACZOI010000946">
    <property type="protein sequence ID" value="MBE0981507.1"/>
    <property type="molecule type" value="Genomic_DNA"/>
</dbReference>
<dbReference type="PANTHER" id="PTHR30004">
    <property type="entry name" value="4-HYDROXYTHREONINE-4-PHOSPHATE DEHYDROGENASE"/>
    <property type="match status" value="1"/>
</dbReference>
<dbReference type="GO" id="GO:0046872">
    <property type="term" value="F:metal ion binding"/>
    <property type="evidence" value="ECO:0007669"/>
    <property type="project" value="UniProtKB-KW"/>
</dbReference>